<evidence type="ECO:0000313" key="14">
    <source>
        <dbReference type="EMBL" id="KMZ55920.1"/>
    </source>
</evidence>
<dbReference type="PANTHER" id="PTHR31744">
    <property type="entry name" value="PROTEIN CUP-SHAPED COTYLEDON 2-RELATED"/>
    <property type="match status" value="1"/>
</dbReference>
<keyword evidence="3 12" id="KW-0812">Transmembrane</keyword>
<comment type="caution">
    <text evidence="14">The sequence shown here is derived from an EMBL/GenBank/DDBJ whole genome shotgun (WGS) entry which is preliminary data.</text>
</comment>
<evidence type="ECO:0000256" key="6">
    <source>
        <dbReference type="ARBA" id="ARBA00023125"/>
    </source>
</evidence>
<evidence type="ECO:0000256" key="3">
    <source>
        <dbReference type="ARBA" id="ARBA00022692"/>
    </source>
</evidence>
<evidence type="ECO:0000256" key="7">
    <source>
        <dbReference type="ARBA" id="ARBA00023136"/>
    </source>
</evidence>
<evidence type="ECO:0000256" key="2">
    <source>
        <dbReference type="ARBA" id="ARBA00004167"/>
    </source>
</evidence>
<dbReference type="Gene3D" id="2.170.150.80">
    <property type="entry name" value="NAC domain"/>
    <property type="match status" value="1"/>
</dbReference>
<organism evidence="14 15">
    <name type="scientific">Zostera marina</name>
    <name type="common">Eelgrass</name>
    <dbReference type="NCBI Taxonomy" id="29655"/>
    <lineage>
        <taxon>Eukaryota</taxon>
        <taxon>Viridiplantae</taxon>
        <taxon>Streptophyta</taxon>
        <taxon>Embryophyta</taxon>
        <taxon>Tracheophyta</taxon>
        <taxon>Spermatophyta</taxon>
        <taxon>Magnoliopsida</taxon>
        <taxon>Liliopsida</taxon>
        <taxon>Zosteraceae</taxon>
        <taxon>Zostera</taxon>
    </lineage>
</organism>
<keyword evidence="4 12" id="KW-1133">Transmembrane helix</keyword>
<keyword evidence="10" id="KW-0539">Nucleus</keyword>
<dbReference type="AlphaFoldDB" id="A0A0K9NIW2"/>
<keyword evidence="6" id="KW-0238">DNA-binding</keyword>
<reference evidence="15" key="1">
    <citation type="journal article" date="2016" name="Nature">
        <title>The genome of the seagrass Zostera marina reveals angiosperm adaptation to the sea.</title>
        <authorList>
            <person name="Olsen J.L."/>
            <person name="Rouze P."/>
            <person name="Verhelst B."/>
            <person name="Lin Y.-C."/>
            <person name="Bayer T."/>
            <person name="Collen J."/>
            <person name="Dattolo E."/>
            <person name="De Paoli E."/>
            <person name="Dittami S."/>
            <person name="Maumus F."/>
            <person name="Michel G."/>
            <person name="Kersting A."/>
            <person name="Lauritano C."/>
            <person name="Lohaus R."/>
            <person name="Toepel M."/>
            <person name="Tonon T."/>
            <person name="Vanneste K."/>
            <person name="Amirebrahimi M."/>
            <person name="Brakel J."/>
            <person name="Bostroem C."/>
            <person name="Chovatia M."/>
            <person name="Grimwood J."/>
            <person name="Jenkins J.W."/>
            <person name="Jueterbock A."/>
            <person name="Mraz A."/>
            <person name="Stam W.T."/>
            <person name="Tice H."/>
            <person name="Bornberg-Bauer E."/>
            <person name="Green P.J."/>
            <person name="Pearson G.A."/>
            <person name="Procaccini G."/>
            <person name="Duarte C.M."/>
            <person name="Schmutz J."/>
            <person name="Reusch T.B.H."/>
            <person name="Van de Peer Y."/>
        </authorList>
    </citation>
    <scope>NUCLEOTIDE SEQUENCE [LARGE SCALE GENOMIC DNA]</scope>
    <source>
        <strain evidence="15">cv. Finnish</strain>
    </source>
</reference>
<dbReference type="OMA" id="ANQVDYQ"/>
<evidence type="ECO:0000256" key="12">
    <source>
        <dbReference type="SAM" id="Phobius"/>
    </source>
</evidence>
<keyword evidence="7 12" id="KW-0472">Membrane</keyword>
<evidence type="ECO:0000256" key="10">
    <source>
        <dbReference type="ARBA" id="ARBA00023242"/>
    </source>
</evidence>
<dbReference type="GO" id="GO:0016020">
    <property type="term" value="C:membrane"/>
    <property type="evidence" value="ECO:0007669"/>
    <property type="project" value="UniProtKB-SubCell"/>
</dbReference>
<dbReference type="InterPro" id="IPR003441">
    <property type="entry name" value="NAC-dom"/>
</dbReference>
<evidence type="ECO:0000313" key="15">
    <source>
        <dbReference type="Proteomes" id="UP000036987"/>
    </source>
</evidence>
<dbReference type="GO" id="GO:0006355">
    <property type="term" value="P:regulation of DNA-templated transcription"/>
    <property type="evidence" value="ECO:0007669"/>
    <property type="project" value="InterPro"/>
</dbReference>
<feature type="transmembrane region" description="Helical" evidence="12">
    <location>
        <begin position="538"/>
        <end position="563"/>
    </location>
</feature>
<feature type="region of interest" description="Disordered" evidence="11">
    <location>
        <begin position="1"/>
        <end position="21"/>
    </location>
</feature>
<comment type="subcellular location">
    <subcellularLocation>
        <location evidence="2">Membrane</location>
        <topology evidence="2">Single-pass membrane protein</topology>
    </subcellularLocation>
    <subcellularLocation>
        <location evidence="1">Nucleus</location>
    </subcellularLocation>
</comment>
<keyword evidence="9" id="KW-0804">Transcription</keyword>
<feature type="domain" description="NAC" evidence="13">
    <location>
        <begin position="21"/>
        <end position="171"/>
    </location>
</feature>
<name>A0A0K9NIW2_ZOSMR</name>
<dbReference type="GO" id="GO:0000976">
    <property type="term" value="F:transcription cis-regulatory region binding"/>
    <property type="evidence" value="ECO:0007669"/>
    <property type="project" value="UniProtKB-ARBA"/>
</dbReference>
<dbReference type="GO" id="GO:0005634">
    <property type="term" value="C:nucleus"/>
    <property type="evidence" value="ECO:0007669"/>
    <property type="project" value="UniProtKB-SubCell"/>
</dbReference>
<evidence type="ECO:0000256" key="1">
    <source>
        <dbReference type="ARBA" id="ARBA00004123"/>
    </source>
</evidence>
<evidence type="ECO:0000256" key="11">
    <source>
        <dbReference type="SAM" id="MobiDB-lite"/>
    </source>
</evidence>
<dbReference type="OrthoDB" id="1929298at2759"/>
<gene>
    <name evidence="14" type="ORF">ZOSMA_9G00210</name>
</gene>
<evidence type="ECO:0000256" key="4">
    <source>
        <dbReference type="ARBA" id="ARBA00022989"/>
    </source>
</evidence>
<evidence type="ECO:0000259" key="13">
    <source>
        <dbReference type="PROSITE" id="PS51005"/>
    </source>
</evidence>
<keyword evidence="8" id="KW-0010">Activator</keyword>
<feature type="compositionally biased region" description="Low complexity" evidence="11">
    <location>
        <begin position="10"/>
        <end position="19"/>
    </location>
</feature>
<keyword evidence="5" id="KW-0805">Transcription regulation</keyword>
<dbReference type="Proteomes" id="UP000036987">
    <property type="component" value="Unassembled WGS sequence"/>
</dbReference>
<proteinExistence type="predicted"/>
<evidence type="ECO:0000256" key="5">
    <source>
        <dbReference type="ARBA" id="ARBA00023015"/>
    </source>
</evidence>
<sequence length="567" mass="65093">MRFVRRNGNSASSASSSSSRFPPGFRFHPTDDELVLYYLKKKICRKKIVDGMIGVVDVYKWEPWELPEKATNPSRDKQWFFFCPRDRKYPNSSRSNRGTKRGYWKTTGKDRSIYNNSRKVGMKKTLVFYEGRAPKGSRTDWVMHEYTIEEQELRQFQNIQESYAICKVYQKSGLGPKNGEEYGADFIEEEWADEADHDILGEKYLEEMMKVDFNGDCNRNAKITGAVPPLSSLETSLLRIDDDPEPSLPSFETLHFQIDDAIEIIREPVDNHSFVQEFETKDETIMRTMVLPPSEEILFSDQIQGTVDTPMTKTLESLEQELLRSPDSFLEANNFKEQELFAPSNDFVEANDFNDIFQDSNDLVEEHDFNDIFHDSYDFVEENDFNNIFQDSYYFSDPYMFLSDQFDPNYNGGQLISNGVENQETSVTTDELWGHLNLNQDTSMDHNSVNHAASTPTEVNNTRLVGLEPTELSSGSFMDQLLDSVPSRPAFASENNLISRAFVRVSSFRAVRSVTEIEPDGGGSNRQVRRMVNRSGGFLFTSILVCLAFVVWMLLIATVIKVIKYAI</sequence>
<dbReference type="InterPro" id="IPR036093">
    <property type="entry name" value="NAC_dom_sf"/>
</dbReference>
<accession>A0A0K9NIW2</accession>
<evidence type="ECO:0000256" key="9">
    <source>
        <dbReference type="ARBA" id="ARBA00023163"/>
    </source>
</evidence>
<evidence type="ECO:0000256" key="8">
    <source>
        <dbReference type="ARBA" id="ARBA00023159"/>
    </source>
</evidence>
<dbReference type="EMBL" id="LFYR01002228">
    <property type="protein sequence ID" value="KMZ55920.1"/>
    <property type="molecule type" value="Genomic_DNA"/>
</dbReference>
<dbReference type="FunFam" id="2.170.150.80:FF:000002">
    <property type="entry name" value="Nac domain-containing protein 86"/>
    <property type="match status" value="1"/>
</dbReference>
<dbReference type="PANTHER" id="PTHR31744:SF216">
    <property type="entry name" value="NAC TRANSCRIPTION FACTOR"/>
    <property type="match status" value="1"/>
</dbReference>
<dbReference type="Pfam" id="PF02365">
    <property type="entry name" value="NAM"/>
    <property type="match status" value="1"/>
</dbReference>
<protein>
    <recommendedName>
        <fullName evidence="13">NAC domain-containing protein</fullName>
    </recommendedName>
</protein>
<dbReference type="PROSITE" id="PS51005">
    <property type="entry name" value="NAC"/>
    <property type="match status" value="1"/>
</dbReference>
<dbReference type="SUPFAM" id="SSF101941">
    <property type="entry name" value="NAC domain"/>
    <property type="match status" value="1"/>
</dbReference>
<keyword evidence="15" id="KW-1185">Reference proteome</keyword>